<evidence type="ECO:0000256" key="6">
    <source>
        <dbReference type="ARBA" id="ARBA00030554"/>
    </source>
</evidence>
<reference evidence="9 10" key="1">
    <citation type="journal article" date="2019" name="Nat. Microbiol.">
        <title>Wide diversity of methane and short-chain alkane metabolisms in uncultured archaea.</title>
        <authorList>
            <person name="Borrel G."/>
            <person name="Adam P.S."/>
            <person name="McKay L.J."/>
            <person name="Chen L.X."/>
            <person name="Sierra-Garcia I.N."/>
            <person name="Sieber C.M."/>
            <person name="Letourneur Q."/>
            <person name="Ghozlane A."/>
            <person name="Andersen G.L."/>
            <person name="Li W.J."/>
            <person name="Hallam S.J."/>
            <person name="Muyzer G."/>
            <person name="de Oliveira V.M."/>
            <person name="Inskeep W.P."/>
            <person name="Banfield J.F."/>
            <person name="Gribaldo S."/>
        </authorList>
    </citation>
    <scope>NUCLEOTIDE SEQUENCE [LARGE SCALE GENOMIC DNA]</scope>
    <source>
        <strain evidence="9">NM1b</strain>
    </source>
</reference>
<dbReference type="AlphaFoldDB" id="A0A520KXP3"/>
<proteinExistence type="inferred from homology"/>
<dbReference type="GO" id="GO:0031591">
    <property type="term" value="P:wybutosine biosynthetic process"/>
    <property type="evidence" value="ECO:0007669"/>
    <property type="project" value="InterPro"/>
</dbReference>
<dbReference type="NCBIfam" id="NF003267">
    <property type="entry name" value="PRK04235.1-6"/>
    <property type="match status" value="1"/>
</dbReference>
<evidence type="ECO:0000256" key="1">
    <source>
        <dbReference type="ARBA" id="ARBA00008569"/>
    </source>
</evidence>
<dbReference type="InterPro" id="IPR036602">
    <property type="entry name" value="tRNA_yW-synthesising-like_sf"/>
</dbReference>
<dbReference type="GO" id="GO:0030488">
    <property type="term" value="P:tRNA methylation"/>
    <property type="evidence" value="ECO:0007669"/>
    <property type="project" value="InterPro"/>
</dbReference>
<dbReference type="Pfam" id="PF02676">
    <property type="entry name" value="TYW3"/>
    <property type="match status" value="1"/>
</dbReference>
<evidence type="ECO:0000256" key="4">
    <source>
        <dbReference type="ARBA" id="ARBA00022691"/>
    </source>
</evidence>
<comment type="caution">
    <text evidence="9">The sequence shown here is derived from an EMBL/GenBank/DDBJ whole genome shotgun (WGS) entry which is preliminary data.</text>
</comment>
<keyword evidence="4 7" id="KW-0949">S-adenosyl-L-methionine</keyword>
<accession>A0A520KXP3</accession>
<dbReference type="Gene3D" id="3.30.1960.10">
    <property type="entry name" value="tRNA wybutosine-synthesizing-like"/>
    <property type="match status" value="1"/>
</dbReference>
<dbReference type="Proteomes" id="UP000320766">
    <property type="component" value="Unassembled WGS sequence"/>
</dbReference>
<comment type="catalytic activity">
    <reaction evidence="7">
        <text>4-demethyl-7-[(3S)-3-amino-3-carboxypropyl]wyosine(37) in tRNA(Phe) + S-adenosyl-L-methionine = 7-[(3S)-3-amino-3-carboxypropyl]wyosine(37) in tRNA(Phe) + S-adenosyl-L-homocysteine + H(+)</text>
        <dbReference type="Rhea" id="RHEA:36635"/>
        <dbReference type="Rhea" id="RHEA-COMP:10378"/>
        <dbReference type="Rhea" id="RHEA-COMP:10379"/>
        <dbReference type="ChEBI" id="CHEBI:15378"/>
        <dbReference type="ChEBI" id="CHEBI:57856"/>
        <dbReference type="ChEBI" id="CHEBI:59789"/>
        <dbReference type="ChEBI" id="CHEBI:73543"/>
        <dbReference type="ChEBI" id="CHEBI:73550"/>
        <dbReference type="EC" id="2.1.1.282"/>
    </reaction>
</comment>
<keyword evidence="2 7" id="KW-0489">Methyltransferase</keyword>
<evidence type="ECO:0000313" key="9">
    <source>
        <dbReference type="EMBL" id="RZN71053.1"/>
    </source>
</evidence>
<dbReference type="PANTHER" id="PTHR48418">
    <property type="entry name" value="TRNA WYBUTOSINE-SYNTHESIZING PROTEIN 3"/>
    <property type="match status" value="1"/>
</dbReference>
<dbReference type="PANTHER" id="PTHR48418:SF1">
    <property type="entry name" value="TRNA WYBUTOSINE-SYNTHESIZING PROTEIN 3"/>
    <property type="match status" value="1"/>
</dbReference>
<comment type="function">
    <text evidence="7">S-adenosyl-L-methionine-dependent methyltransferase that acts as a component of the wyosine derivatives biosynthesis pathway. Probably methylates N-4 position of wybutosine-86 to produce wybutosine-72.</text>
</comment>
<dbReference type="GO" id="GO:0008175">
    <property type="term" value="F:tRNA methyltransferase activity"/>
    <property type="evidence" value="ECO:0007669"/>
    <property type="project" value="InterPro"/>
</dbReference>
<evidence type="ECO:0000313" key="10">
    <source>
        <dbReference type="Proteomes" id="UP000320766"/>
    </source>
</evidence>
<name>A0A520KXP3_9EURY</name>
<dbReference type="SUPFAM" id="SSF111278">
    <property type="entry name" value="SSo0622-like"/>
    <property type="match status" value="1"/>
</dbReference>
<keyword evidence="3 7" id="KW-0808">Transferase</keyword>
<organism evidence="9 10">
    <name type="scientific">Candidatus Methanolliviera hydrocarbonicum</name>
    <dbReference type="NCBI Taxonomy" id="2491085"/>
    <lineage>
        <taxon>Archaea</taxon>
        <taxon>Methanobacteriati</taxon>
        <taxon>Methanobacteriota</taxon>
        <taxon>Candidatus Methanoliparia</taxon>
        <taxon>Candidatus Methanoliparales</taxon>
        <taxon>Candidatus Methanollivieraceae</taxon>
        <taxon>Candidatus Methanolliviera</taxon>
    </lineage>
</organism>
<evidence type="ECO:0000256" key="3">
    <source>
        <dbReference type="ARBA" id="ARBA00022679"/>
    </source>
</evidence>
<dbReference type="InterPro" id="IPR022908">
    <property type="entry name" value="Taw3"/>
</dbReference>
<sequence>MRWEEKKGKILKRLNERIREGLVDERIIPTLDSINKFSYLYTVSSCSGRVIVIDLLKIGDKRNAIFTGRWHRRVEKKEVLNAIERCERDGWFILNPPILHVVSKDIGHAKELLKIAIECGFKRSGIKSIGKDKITVEMNSTEVIETIVAKNGINIIGEDYLEVLIECANLKFERSQRKIERLNERLDEPLVDEKFAV</sequence>
<dbReference type="EC" id="2.1.1.282" evidence="7"/>
<dbReference type="EMBL" id="RXIL01000046">
    <property type="protein sequence ID" value="RZN71053.1"/>
    <property type="molecule type" value="Genomic_DNA"/>
</dbReference>
<feature type="domain" description="tRNA wybutosine-synthesizing protein" evidence="8">
    <location>
        <begin position="5"/>
        <end position="187"/>
    </location>
</feature>
<evidence type="ECO:0000256" key="5">
    <source>
        <dbReference type="ARBA" id="ARBA00022694"/>
    </source>
</evidence>
<protein>
    <recommendedName>
        <fullName evidence="6 7">tRNA(Phe) 7-((3-amino-3-carboxypropyl)-4-demethylwyosine(37)-N(4))-methyltransferase</fullName>
        <ecNumber evidence="7">2.1.1.282</ecNumber>
    </recommendedName>
    <alternativeName>
        <fullName evidence="7">tRNA wyosine derivatives biosynthesis protein Taw3</fullName>
    </alternativeName>
</protein>
<evidence type="ECO:0000256" key="2">
    <source>
        <dbReference type="ARBA" id="ARBA00022603"/>
    </source>
</evidence>
<gene>
    <name evidence="7" type="primary">taw3</name>
    <name evidence="9" type="ORF">EF807_02570</name>
</gene>
<comment type="similarity">
    <text evidence="1 7">Belongs to the TYW3 family.</text>
</comment>
<evidence type="ECO:0000259" key="8">
    <source>
        <dbReference type="Pfam" id="PF02676"/>
    </source>
</evidence>
<dbReference type="InterPro" id="IPR003827">
    <property type="entry name" value="tRNA_yW-synthesising"/>
</dbReference>
<evidence type="ECO:0000256" key="7">
    <source>
        <dbReference type="HAMAP-Rule" id="MF_00266"/>
    </source>
</evidence>
<keyword evidence="5 7" id="KW-0819">tRNA processing</keyword>
<dbReference type="HAMAP" id="MF_00266">
    <property type="entry name" value="TYW3_archaea"/>
    <property type="match status" value="1"/>
</dbReference>